<dbReference type="PANTHER" id="PTHR21600:SF87">
    <property type="entry name" value="RNA PSEUDOURIDYLATE SYNTHASE DOMAIN-CONTAINING PROTEIN 1"/>
    <property type="match status" value="1"/>
</dbReference>
<proteinExistence type="inferred from homology"/>
<reference evidence="3 4" key="1">
    <citation type="journal article" date="2024" name="Science">
        <title>Giant polyketide synthase enzymes in the biosynthesis of giant marine polyether toxins.</title>
        <authorList>
            <person name="Fallon T.R."/>
            <person name="Shende V.V."/>
            <person name="Wierzbicki I.H."/>
            <person name="Pendleton A.L."/>
            <person name="Watervoot N.F."/>
            <person name="Auber R.P."/>
            <person name="Gonzalez D.J."/>
            <person name="Wisecaver J.H."/>
            <person name="Moore B.S."/>
        </authorList>
    </citation>
    <scope>NUCLEOTIDE SEQUENCE [LARGE SCALE GENOMIC DNA]</scope>
    <source>
        <strain evidence="3 4">12B1</strain>
    </source>
</reference>
<dbReference type="GO" id="GO:0009982">
    <property type="term" value="F:pseudouridine synthase activity"/>
    <property type="evidence" value="ECO:0007669"/>
    <property type="project" value="InterPro"/>
</dbReference>
<dbReference type="PANTHER" id="PTHR21600">
    <property type="entry name" value="MITOCHONDRIAL RNA PSEUDOURIDINE SYNTHASE"/>
    <property type="match status" value="1"/>
</dbReference>
<comment type="caution">
    <text evidence="3">The sequence shown here is derived from an EMBL/GenBank/DDBJ whole genome shotgun (WGS) entry which is preliminary data.</text>
</comment>
<evidence type="ECO:0000313" key="4">
    <source>
        <dbReference type="Proteomes" id="UP001515480"/>
    </source>
</evidence>
<comment type="similarity">
    <text evidence="1">Belongs to the pseudouridine synthase RluA family.</text>
</comment>
<dbReference type="InterPro" id="IPR020103">
    <property type="entry name" value="PsdUridine_synth_cat_dom_sf"/>
</dbReference>
<dbReference type="GO" id="GO:0000455">
    <property type="term" value="P:enzyme-directed rRNA pseudouridine synthesis"/>
    <property type="evidence" value="ECO:0007669"/>
    <property type="project" value="TreeGrafter"/>
</dbReference>
<dbReference type="EMBL" id="JBGBPQ010000017">
    <property type="protein sequence ID" value="KAL1507862.1"/>
    <property type="molecule type" value="Genomic_DNA"/>
</dbReference>
<dbReference type="CDD" id="cd02869">
    <property type="entry name" value="PseudoU_synth_RluA_like"/>
    <property type="match status" value="1"/>
</dbReference>
<name>A0AB34IV28_PRYPA</name>
<dbReference type="AlphaFoldDB" id="A0AB34IV28"/>
<sequence>MGAKVAQLLATLGMASVEQARVLDYLQSSGFEPAGAEVRLQQLSRGVDRRFIDRSSACRLLSEQPQLLRLGFATVYEDERLVCVDKPHDVMLRLSGPEDGEPSVHAWLCANHPSVVTAEGNTRICHNLDFATSGVLVCAKHAAAAREVGHLFESRRARKLYAALVFGHPEWETREINARIAVTKKKFRQSITKSKVGKESKTTAIVAARGKLLLAPYAERSATLVWLMPSTGRRHQLRLHMAHIGHPIVGDFTYANDMLAYRMFLHAAILELPLQSSQVATGSDSTVRGVSPLAPQGWAESFVPQEMVRSPQLWPDAASLLVPQLCERT</sequence>
<keyword evidence="4" id="KW-1185">Reference proteome</keyword>
<accession>A0AB34IV28</accession>
<feature type="domain" description="Pseudouridine synthase RsuA/RluA-like" evidence="2">
    <location>
        <begin position="81"/>
        <end position="243"/>
    </location>
</feature>
<organism evidence="3 4">
    <name type="scientific">Prymnesium parvum</name>
    <name type="common">Toxic golden alga</name>
    <dbReference type="NCBI Taxonomy" id="97485"/>
    <lineage>
        <taxon>Eukaryota</taxon>
        <taxon>Haptista</taxon>
        <taxon>Haptophyta</taxon>
        <taxon>Prymnesiophyceae</taxon>
        <taxon>Prymnesiales</taxon>
        <taxon>Prymnesiaceae</taxon>
        <taxon>Prymnesium</taxon>
    </lineage>
</organism>
<dbReference type="SUPFAM" id="SSF55120">
    <property type="entry name" value="Pseudouridine synthase"/>
    <property type="match status" value="1"/>
</dbReference>
<gene>
    <name evidence="3" type="ORF">AB1Y20_007470</name>
</gene>
<evidence type="ECO:0000313" key="3">
    <source>
        <dbReference type="EMBL" id="KAL1507862.1"/>
    </source>
</evidence>
<protein>
    <recommendedName>
        <fullName evidence="2">Pseudouridine synthase RsuA/RluA-like domain-containing protein</fullName>
    </recommendedName>
</protein>
<evidence type="ECO:0000256" key="1">
    <source>
        <dbReference type="ARBA" id="ARBA00010876"/>
    </source>
</evidence>
<dbReference type="InterPro" id="IPR050188">
    <property type="entry name" value="RluA_PseudoU_synthase"/>
</dbReference>
<dbReference type="GO" id="GO:0003723">
    <property type="term" value="F:RNA binding"/>
    <property type="evidence" value="ECO:0007669"/>
    <property type="project" value="InterPro"/>
</dbReference>
<dbReference type="Proteomes" id="UP001515480">
    <property type="component" value="Unassembled WGS sequence"/>
</dbReference>
<evidence type="ECO:0000259" key="2">
    <source>
        <dbReference type="Pfam" id="PF00849"/>
    </source>
</evidence>
<dbReference type="InterPro" id="IPR006145">
    <property type="entry name" value="PsdUridine_synth_RsuA/RluA"/>
</dbReference>
<dbReference type="Pfam" id="PF00849">
    <property type="entry name" value="PseudoU_synth_2"/>
    <property type="match status" value="1"/>
</dbReference>
<dbReference type="Gene3D" id="3.30.2350.10">
    <property type="entry name" value="Pseudouridine synthase"/>
    <property type="match status" value="1"/>
</dbReference>